<name>A0A645HF21_9ZZZZ</name>
<dbReference type="EMBL" id="VSSQ01092402">
    <property type="protein sequence ID" value="MPN37637.1"/>
    <property type="molecule type" value="Genomic_DNA"/>
</dbReference>
<gene>
    <name evidence="6" type="ORF">SDC9_185157</name>
</gene>
<proteinExistence type="predicted"/>
<evidence type="ECO:0000256" key="3">
    <source>
        <dbReference type="ARBA" id="ARBA00022989"/>
    </source>
</evidence>
<dbReference type="Pfam" id="PF05101">
    <property type="entry name" value="VirB3"/>
    <property type="match status" value="1"/>
</dbReference>
<reference evidence="6" key="1">
    <citation type="submission" date="2019-08" db="EMBL/GenBank/DDBJ databases">
        <authorList>
            <person name="Kucharzyk K."/>
            <person name="Murdoch R.W."/>
            <person name="Higgins S."/>
            <person name="Loffler F."/>
        </authorList>
    </citation>
    <scope>NUCLEOTIDE SEQUENCE</scope>
</reference>
<accession>A0A645HF21</accession>
<feature type="transmembrane region" description="Helical" evidence="5">
    <location>
        <begin position="46"/>
        <end position="64"/>
    </location>
</feature>
<evidence type="ECO:0000256" key="2">
    <source>
        <dbReference type="ARBA" id="ARBA00022692"/>
    </source>
</evidence>
<comment type="subcellular location">
    <subcellularLocation>
        <location evidence="1">Membrane</location>
    </subcellularLocation>
</comment>
<evidence type="ECO:0000256" key="4">
    <source>
        <dbReference type="ARBA" id="ARBA00023136"/>
    </source>
</evidence>
<organism evidence="6">
    <name type="scientific">bioreactor metagenome</name>
    <dbReference type="NCBI Taxonomy" id="1076179"/>
    <lineage>
        <taxon>unclassified sequences</taxon>
        <taxon>metagenomes</taxon>
        <taxon>ecological metagenomes</taxon>
    </lineage>
</organism>
<evidence type="ECO:0008006" key="7">
    <source>
        <dbReference type="Google" id="ProtNLM"/>
    </source>
</evidence>
<keyword evidence="4 5" id="KW-0472">Membrane</keyword>
<keyword evidence="3 5" id="KW-1133">Transmembrane helix</keyword>
<protein>
    <recommendedName>
        <fullName evidence="7">Type IV secretory pathway, VirB3-like protein</fullName>
    </recommendedName>
</protein>
<evidence type="ECO:0000256" key="5">
    <source>
        <dbReference type="SAM" id="Phobius"/>
    </source>
</evidence>
<dbReference type="InterPro" id="IPR007792">
    <property type="entry name" value="T4SS_VirB3/TrbD/AvhB"/>
</dbReference>
<dbReference type="GO" id="GO:0016020">
    <property type="term" value="C:membrane"/>
    <property type="evidence" value="ECO:0007669"/>
    <property type="project" value="UniProtKB-SubCell"/>
</dbReference>
<keyword evidence="2 5" id="KW-0812">Transmembrane</keyword>
<evidence type="ECO:0000256" key="1">
    <source>
        <dbReference type="ARBA" id="ARBA00004370"/>
    </source>
</evidence>
<dbReference type="AlphaFoldDB" id="A0A645HF21"/>
<evidence type="ECO:0000313" key="6">
    <source>
        <dbReference type="EMBL" id="MPN37637.1"/>
    </source>
</evidence>
<sequence length="86" mass="9641">MRKRHKGTSITIHKSLTNPMMLGGVPQKLAIFNFGIGAALGFGGGAYYLIGICVFIHIALAYAHRDDEQFFICMQKYFSLSKYYTT</sequence>
<comment type="caution">
    <text evidence="6">The sequence shown here is derived from an EMBL/GenBank/DDBJ whole genome shotgun (WGS) entry which is preliminary data.</text>
</comment>